<feature type="compositionally biased region" description="Polar residues" evidence="1">
    <location>
        <begin position="1"/>
        <end position="14"/>
    </location>
</feature>
<dbReference type="InterPro" id="IPR036361">
    <property type="entry name" value="SAP_dom_sf"/>
</dbReference>
<dbReference type="EMBL" id="JBHLTP010000013">
    <property type="protein sequence ID" value="MFC0525515.1"/>
    <property type="molecule type" value="Genomic_DNA"/>
</dbReference>
<evidence type="ECO:0000313" key="4">
    <source>
        <dbReference type="Proteomes" id="UP001589836"/>
    </source>
</evidence>
<feature type="region of interest" description="Disordered" evidence="1">
    <location>
        <begin position="1"/>
        <end position="20"/>
    </location>
</feature>
<comment type="caution">
    <text evidence="3">The sequence shown here is derived from an EMBL/GenBank/DDBJ whole genome shotgun (WGS) entry which is preliminary data.</text>
</comment>
<evidence type="ECO:0000256" key="1">
    <source>
        <dbReference type="SAM" id="MobiDB-lite"/>
    </source>
</evidence>
<reference evidence="3 4" key="1">
    <citation type="submission" date="2024-09" db="EMBL/GenBank/DDBJ databases">
        <authorList>
            <person name="Sun Q."/>
            <person name="Mori K."/>
        </authorList>
    </citation>
    <scope>NUCLEOTIDE SEQUENCE [LARGE SCALE GENOMIC DNA]</scope>
    <source>
        <strain evidence="3 4">NCAIM B.02529</strain>
    </source>
</reference>
<evidence type="ECO:0000313" key="3">
    <source>
        <dbReference type="EMBL" id="MFC0525515.1"/>
    </source>
</evidence>
<evidence type="ECO:0000259" key="2">
    <source>
        <dbReference type="PROSITE" id="PS50800"/>
    </source>
</evidence>
<dbReference type="InterPro" id="IPR003034">
    <property type="entry name" value="SAP_dom"/>
</dbReference>
<feature type="domain" description="SAP" evidence="2">
    <location>
        <begin position="93"/>
        <end position="127"/>
    </location>
</feature>
<dbReference type="PROSITE" id="PS50800">
    <property type="entry name" value="SAP"/>
    <property type="match status" value="1"/>
</dbReference>
<dbReference type="Pfam" id="PF02037">
    <property type="entry name" value="SAP"/>
    <property type="match status" value="1"/>
</dbReference>
<gene>
    <name evidence="3" type="ORF">ACFFGV_18175</name>
</gene>
<dbReference type="SMART" id="SM00513">
    <property type="entry name" value="SAP"/>
    <property type="match status" value="1"/>
</dbReference>
<dbReference type="Gene3D" id="1.10.720.30">
    <property type="entry name" value="SAP domain"/>
    <property type="match status" value="1"/>
</dbReference>
<organism evidence="3 4">
    <name type="scientific">Pontibacillus salicampi</name>
    <dbReference type="NCBI Taxonomy" id="1449801"/>
    <lineage>
        <taxon>Bacteria</taxon>
        <taxon>Bacillati</taxon>
        <taxon>Bacillota</taxon>
        <taxon>Bacilli</taxon>
        <taxon>Bacillales</taxon>
        <taxon>Bacillaceae</taxon>
        <taxon>Pontibacillus</taxon>
    </lineage>
</organism>
<name>A0ABV6LSZ6_9BACI</name>
<protein>
    <submittedName>
        <fullName evidence="3">SAP domain-containing protein</fullName>
    </submittedName>
</protein>
<proteinExistence type="predicted"/>
<dbReference type="SUPFAM" id="SSF68906">
    <property type="entry name" value="SAP domain"/>
    <property type="match status" value="1"/>
</dbReference>
<keyword evidence="4" id="KW-1185">Reference proteome</keyword>
<sequence>MPKQPSSSSGNTPRSKPAPKYVPEYEIEPIYKQKLANGLLPGEIILIDWISGKTSEAPFPRYFETTYGINAKRSFNKLVKEAYVGEGTTMEALGSFKVPRLKEILKSKNLKVSGKKADLIARIEEYFTDVEIESYVDRNVYKATAKGEEALNEYYYIVPAHRFDTKDGVYNAANAIRHVKKFDYNPPNGDISWGLFQLAYMEYAKERSYGLMRNVITNKAAQLKREEKYETSLFHYLRVFIFDTSGLSNGRHLDHPDILLPLPANKHIIDLMEILEMSENELRELFENTWDKTRNELPYHYLTLDECYRCLLLSMEENKEEIEDLYRDAYKRLNEKYDDVSFYETFGVHIPYNPNERFSRFD</sequence>
<dbReference type="Proteomes" id="UP001589836">
    <property type="component" value="Unassembled WGS sequence"/>
</dbReference>
<accession>A0ABV6LSZ6</accession>